<evidence type="ECO:0000256" key="1">
    <source>
        <dbReference type="SAM" id="MobiDB-lite"/>
    </source>
</evidence>
<evidence type="ECO:0000313" key="4">
    <source>
        <dbReference type="Proteomes" id="UP000318212"/>
    </source>
</evidence>
<dbReference type="PROSITE" id="PS51257">
    <property type="entry name" value="PROKAR_LIPOPROTEIN"/>
    <property type="match status" value="1"/>
</dbReference>
<organism evidence="3 4">
    <name type="scientific">Marilutibacter aestuarii</name>
    <dbReference type="NCBI Taxonomy" id="1706195"/>
    <lineage>
        <taxon>Bacteria</taxon>
        <taxon>Pseudomonadati</taxon>
        <taxon>Pseudomonadota</taxon>
        <taxon>Gammaproteobacteria</taxon>
        <taxon>Lysobacterales</taxon>
        <taxon>Lysobacteraceae</taxon>
        <taxon>Marilutibacter</taxon>
    </lineage>
</organism>
<dbReference type="EMBL" id="VICE01000059">
    <property type="protein sequence ID" value="TQD46983.1"/>
    <property type="molecule type" value="Genomic_DNA"/>
</dbReference>
<feature type="compositionally biased region" description="Low complexity" evidence="1">
    <location>
        <begin position="471"/>
        <end position="499"/>
    </location>
</feature>
<dbReference type="RefSeq" id="WP_141517947.1">
    <property type="nucleotide sequence ID" value="NZ_VICE01000059.1"/>
</dbReference>
<dbReference type="InterPro" id="IPR021728">
    <property type="entry name" value="DUF3300"/>
</dbReference>
<dbReference type="PANTHER" id="PTHR40269:SF1">
    <property type="entry name" value="OUTER MEMBRANE PROTEIN"/>
    <property type="match status" value="1"/>
</dbReference>
<keyword evidence="2" id="KW-0732">Signal</keyword>
<feature type="compositionally biased region" description="Low complexity" evidence="1">
    <location>
        <begin position="32"/>
        <end position="45"/>
    </location>
</feature>
<feature type="chain" id="PRO_5021388653" evidence="2">
    <location>
        <begin position="21"/>
        <end position="557"/>
    </location>
</feature>
<feature type="region of interest" description="Disordered" evidence="1">
    <location>
        <begin position="327"/>
        <end position="557"/>
    </location>
</feature>
<dbReference type="AlphaFoldDB" id="A0A508ADG2"/>
<accession>A0A508ADG2</accession>
<name>A0A508ADG2_9GAMM</name>
<evidence type="ECO:0000256" key="2">
    <source>
        <dbReference type="SAM" id="SignalP"/>
    </source>
</evidence>
<feature type="signal peptide" evidence="2">
    <location>
        <begin position="1"/>
        <end position="20"/>
    </location>
</feature>
<dbReference type="PANTHER" id="PTHR40269">
    <property type="entry name" value="OUTER MEMBRANE PROTEIN-RELATED"/>
    <property type="match status" value="1"/>
</dbReference>
<protein>
    <submittedName>
        <fullName evidence="3">DUF3300 domain-containing protein</fullName>
    </submittedName>
</protein>
<feature type="compositionally biased region" description="Basic and acidic residues" evidence="1">
    <location>
        <begin position="387"/>
        <end position="401"/>
    </location>
</feature>
<feature type="compositionally biased region" description="Basic and acidic residues" evidence="1">
    <location>
        <begin position="348"/>
        <end position="371"/>
    </location>
</feature>
<dbReference type="OrthoDB" id="197257at2"/>
<comment type="caution">
    <text evidence="3">The sequence shown here is derived from an EMBL/GenBank/DDBJ whole genome shotgun (WGS) entry which is preliminary data.</text>
</comment>
<feature type="region of interest" description="Disordered" evidence="1">
    <location>
        <begin position="22"/>
        <end position="45"/>
    </location>
</feature>
<sequence length="557" mass="59640">MRLTLTLAMAVVLVGLGACSKEPDPAPPAPAAPASAQAGTDAEVPPATAPVEAVFSQAELDQMVAPIALYPDPLLAQVLMASTYPGDVADAAKWSEAHPDASGDDAVKAVAGQPWDPSVQSLVAFPQALATLGQDPAWVQNLGDAFLAQPDAVMDAVQRLRHQAADAGNLESNEYQNVSTEQVPAAPVAADEAAPMPEAAGAVDTTPAPATTETIIIEPSNPEVVYVPSYNPTTAYGTWPYPSYPPTYYPPPPRYYEPGSALVNGMMFGVGVAVVDSLWGEPDWGYHGGYWGHGGGNYIDVDVNRYNRINANNRIELNDNSWRHNAVNRDGVPYRDNRSRQQYGRQLEGSERREAFRGDDAKRAQERENARKSIQQHGIEAPARSNTEARARAQEAARDRGSMAGGAAGADRSRDQARERAKAATDRAQATPQARERAQTAANKAKANPQARDRAQTAARSAKANPEQARAKAAQRANKPASNTQARQAARTQASQRSAPRNDAFKGASRPQASKAHAARGHSSQSHAQRPPQKRSAPKQVSRPSHPPHQQAHRGRR</sequence>
<keyword evidence="4" id="KW-1185">Reference proteome</keyword>
<gene>
    <name evidence="3" type="ORF">FKV25_06330</name>
</gene>
<evidence type="ECO:0000313" key="3">
    <source>
        <dbReference type="EMBL" id="TQD46983.1"/>
    </source>
</evidence>
<reference evidence="3 4" key="1">
    <citation type="submission" date="2019-06" db="EMBL/GenBank/DDBJ databases">
        <title>Lysobacter alkalisoli sp. nov. isolated from saline soil.</title>
        <authorList>
            <person name="Sun J.-Q."/>
            <person name="Xu L."/>
        </authorList>
    </citation>
    <scope>NUCLEOTIDE SEQUENCE [LARGE SCALE GENOMIC DNA]</scope>
    <source>
        <strain evidence="3 4">JCM 31130</strain>
    </source>
</reference>
<dbReference type="Proteomes" id="UP000318212">
    <property type="component" value="Unassembled WGS sequence"/>
</dbReference>
<proteinExistence type="predicted"/>
<dbReference type="Pfam" id="PF11737">
    <property type="entry name" value="DUF3300"/>
    <property type="match status" value="1"/>
</dbReference>
<feature type="compositionally biased region" description="Basic and acidic residues" evidence="1">
    <location>
        <begin position="411"/>
        <end position="425"/>
    </location>
</feature>